<dbReference type="AlphaFoldDB" id="A0A0F9PWT6"/>
<dbReference type="InterPro" id="IPR027417">
    <property type="entry name" value="P-loop_NTPase"/>
</dbReference>
<accession>A0A0F9PWT6</accession>
<evidence type="ECO:0000259" key="12">
    <source>
        <dbReference type="PROSITE" id="PS51199"/>
    </source>
</evidence>
<dbReference type="GO" id="GO:0005829">
    <property type="term" value="C:cytosol"/>
    <property type="evidence" value="ECO:0007669"/>
    <property type="project" value="TreeGrafter"/>
</dbReference>
<evidence type="ECO:0000256" key="1">
    <source>
        <dbReference type="ARBA" id="ARBA00008428"/>
    </source>
</evidence>
<evidence type="ECO:0000256" key="3">
    <source>
        <dbReference type="ARBA" id="ARBA00022705"/>
    </source>
</evidence>
<keyword evidence="7" id="KW-0067">ATP-binding</keyword>
<keyword evidence="8" id="KW-0238">DNA-binding</keyword>
<dbReference type="GO" id="GO:1990077">
    <property type="term" value="C:primosome complex"/>
    <property type="evidence" value="ECO:0007669"/>
    <property type="project" value="UniProtKB-KW"/>
</dbReference>
<keyword evidence="5" id="KW-0378">Hydrolase</keyword>
<evidence type="ECO:0000256" key="5">
    <source>
        <dbReference type="ARBA" id="ARBA00022801"/>
    </source>
</evidence>
<dbReference type="Pfam" id="PF00772">
    <property type="entry name" value="DnaB"/>
    <property type="match status" value="1"/>
</dbReference>
<dbReference type="Gene3D" id="1.10.860.10">
    <property type="entry name" value="DNAb Helicase, Chain A"/>
    <property type="match status" value="1"/>
</dbReference>
<dbReference type="SMART" id="SM00382">
    <property type="entry name" value="AAA"/>
    <property type="match status" value="1"/>
</dbReference>
<dbReference type="SUPFAM" id="SSF48024">
    <property type="entry name" value="N-terminal domain of DnaB helicase"/>
    <property type="match status" value="1"/>
</dbReference>
<dbReference type="Pfam" id="PF03796">
    <property type="entry name" value="DnaB_C"/>
    <property type="match status" value="1"/>
</dbReference>
<dbReference type="InterPro" id="IPR007693">
    <property type="entry name" value="DNA_helicase_DnaB-like_N"/>
</dbReference>
<keyword evidence="3" id="KW-0235">DNA replication</keyword>
<keyword evidence="9" id="KW-0413">Isomerase</keyword>
<evidence type="ECO:0000256" key="6">
    <source>
        <dbReference type="ARBA" id="ARBA00022806"/>
    </source>
</evidence>
<dbReference type="Gene3D" id="3.40.50.300">
    <property type="entry name" value="P-loop containing nucleotide triphosphate hydrolases"/>
    <property type="match status" value="1"/>
</dbReference>
<dbReference type="InterPro" id="IPR003593">
    <property type="entry name" value="AAA+_ATPase"/>
</dbReference>
<dbReference type="SUPFAM" id="SSF52540">
    <property type="entry name" value="P-loop containing nucleoside triphosphate hydrolases"/>
    <property type="match status" value="1"/>
</dbReference>
<evidence type="ECO:0000256" key="10">
    <source>
        <dbReference type="ARBA" id="ARBA00044969"/>
    </source>
</evidence>
<evidence type="ECO:0000313" key="13">
    <source>
        <dbReference type="EMBL" id="KKN34679.1"/>
    </source>
</evidence>
<dbReference type="GO" id="GO:0005524">
    <property type="term" value="F:ATP binding"/>
    <property type="evidence" value="ECO:0007669"/>
    <property type="project" value="UniProtKB-KW"/>
</dbReference>
<dbReference type="PANTHER" id="PTHR30153:SF2">
    <property type="entry name" value="REPLICATIVE DNA HELICASE"/>
    <property type="match status" value="1"/>
</dbReference>
<evidence type="ECO:0000256" key="9">
    <source>
        <dbReference type="ARBA" id="ARBA00023235"/>
    </source>
</evidence>
<protein>
    <recommendedName>
        <fullName evidence="10">DNA 5'-3' helicase</fullName>
        <ecNumber evidence="10">5.6.2.3</ecNumber>
    </recommendedName>
</protein>
<comment type="catalytic activity">
    <reaction evidence="11">
        <text>ATP + H2O = ADP + phosphate + H(+)</text>
        <dbReference type="Rhea" id="RHEA:13065"/>
        <dbReference type="ChEBI" id="CHEBI:15377"/>
        <dbReference type="ChEBI" id="CHEBI:15378"/>
        <dbReference type="ChEBI" id="CHEBI:30616"/>
        <dbReference type="ChEBI" id="CHEBI:43474"/>
        <dbReference type="ChEBI" id="CHEBI:456216"/>
        <dbReference type="EC" id="5.6.2.3"/>
    </reaction>
</comment>
<dbReference type="GO" id="GO:0043139">
    <property type="term" value="F:5'-3' DNA helicase activity"/>
    <property type="evidence" value="ECO:0007669"/>
    <property type="project" value="UniProtKB-EC"/>
</dbReference>
<comment type="similarity">
    <text evidence="1">Belongs to the helicase family. DnaB subfamily.</text>
</comment>
<name>A0A0F9PWT6_9ZZZZ</name>
<dbReference type="PROSITE" id="PS51199">
    <property type="entry name" value="SF4_HELICASE"/>
    <property type="match status" value="1"/>
</dbReference>
<comment type="caution">
    <text evidence="13">The sequence shown here is derived from an EMBL/GenBank/DDBJ whole genome shotgun (WGS) entry which is preliminary data.</text>
</comment>
<evidence type="ECO:0000256" key="11">
    <source>
        <dbReference type="ARBA" id="ARBA00048954"/>
    </source>
</evidence>
<keyword evidence="4" id="KW-0547">Nucleotide-binding</keyword>
<feature type="domain" description="SF4 helicase" evidence="12">
    <location>
        <begin position="174"/>
        <end position="396"/>
    </location>
</feature>
<dbReference type="InterPro" id="IPR036185">
    <property type="entry name" value="DNA_heli_DnaB-like_N_sf"/>
</dbReference>
<evidence type="ECO:0000256" key="7">
    <source>
        <dbReference type="ARBA" id="ARBA00022840"/>
    </source>
</evidence>
<evidence type="ECO:0000256" key="2">
    <source>
        <dbReference type="ARBA" id="ARBA00022515"/>
    </source>
</evidence>
<reference evidence="13" key="1">
    <citation type="journal article" date="2015" name="Nature">
        <title>Complex archaea that bridge the gap between prokaryotes and eukaryotes.</title>
        <authorList>
            <person name="Spang A."/>
            <person name="Saw J.H."/>
            <person name="Jorgensen S.L."/>
            <person name="Zaremba-Niedzwiedzka K."/>
            <person name="Martijn J."/>
            <person name="Lind A.E."/>
            <person name="van Eijk R."/>
            <person name="Schleper C."/>
            <person name="Guy L."/>
            <person name="Ettema T.J."/>
        </authorList>
    </citation>
    <scope>NUCLEOTIDE SEQUENCE</scope>
</reference>
<dbReference type="InterPro" id="IPR007694">
    <property type="entry name" value="DNA_helicase_DnaB-like_C"/>
</dbReference>
<dbReference type="InterPro" id="IPR016136">
    <property type="entry name" value="DNA_helicase_N/primase_C"/>
</dbReference>
<organism evidence="13">
    <name type="scientific">marine sediment metagenome</name>
    <dbReference type="NCBI Taxonomy" id="412755"/>
    <lineage>
        <taxon>unclassified sequences</taxon>
        <taxon>metagenomes</taxon>
        <taxon>ecological metagenomes</taxon>
    </lineage>
</organism>
<dbReference type="EMBL" id="LAZR01002090">
    <property type="protein sequence ID" value="KKN34679.1"/>
    <property type="molecule type" value="Genomic_DNA"/>
</dbReference>
<dbReference type="GO" id="GO:0003677">
    <property type="term" value="F:DNA binding"/>
    <property type="evidence" value="ECO:0007669"/>
    <property type="project" value="UniProtKB-KW"/>
</dbReference>
<proteinExistence type="inferred from homology"/>
<evidence type="ECO:0000256" key="4">
    <source>
        <dbReference type="ARBA" id="ARBA00022741"/>
    </source>
</evidence>
<gene>
    <name evidence="13" type="ORF">LCGC14_0791060</name>
</gene>
<keyword evidence="2" id="KW-0639">Primosome</keyword>
<evidence type="ECO:0000256" key="8">
    <source>
        <dbReference type="ARBA" id="ARBA00023125"/>
    </source>
</evidence>
<keyword evidence="6" id="KW-0347">Helicase</keyword>
<sequence>MAEEKIPPHDIDCEEAVNGSLLIDGEAFNKIATLIQPSDFYTEVGQFIYRACGTLQGRREAINQITVAQELDREGKLGMCGGAAYLSHLISIVPTSLDIEHYAQIVKRLSVSRRAISLGGQIAMVGYEARPDVNDGINTIVEMVNDFRKINVAFDDIVTPADAGNILIDLINEYNDPQHTFSWGFRDLDDITSGIYPELIIIGARPGVGKTQLMLDVADKLYDRHILFCSAEMSTKALLERKLAKELGTDIRQLRRQGLDDGNMDRVVELSGRVSEQQIYYLPNGCSSQDIYHEAKKMKDTVGLDIVFVDYLQLLSDCWRTSKENQNIRVGRACKVLNSIKNDLQVPVVVASQLNRSLELRAEKRPNMADLRDSGEIEQDADVILLLYRDMEDRDD</sequence>
<dbReference type="PANTHER" id="PTHR30153">
    <property type="entry name" value="REPLICATIVE DNA HELICASE DNAB"/>
    <property type="match status" value="1"/>
</dbReference>
<dbReference type="EC" id="5.6.2.3" evidence="10"/>
<dbReference type="GO" id="GO:0016787">
    <property type="term" value="F:hydrolase activity"/>
    <property type="evidence" value="ECO:0007669"/>
    <property type="project" value="UniProtKB-KW"/>
</dbReference>
<feature type="non-terminal residue" evidence="13">
    <location>
        <position position="396"/>
    </location>
</feature>
<dbReference type="GO" id="GO:0006269">
    <property type="term" value="P:DNA replication, synthesis of primer"/>
    <property type="evidence" value="ECO:0007669"/>
    <property type="project" value="UniProtKB-KW"/>
</dbReference>